<keyword evidence="3" id="KW-0804">Transcription</keyword>
<evidence type="ECO:0000256" key="2">
    <source>
        <dbReference type="ARBA" id="ARBA00023125"/>
    </source>
</evidence>
<evidence type="ECO:0000259" key="4">
    <source>
        <dbReference type="PROSITE" id="PS01124"/>
    </source>
</evidence>
<dbReference type="Pfam" id="PF12833">
    <property type="entry name" value="HTH_18"/>
    <property type="match status" value="1"/>
</dbReference>
<evidence type="ECO:0000313" key="6">
    <source>
        <dbReference type="Proteomes" id="UP000510844"/>
    </source>
</evidence>
<proteinExistence type="predicted"/>
<dbReference type="SMART" id="SM00342">
    <property type="entry name" value="HTH_ARAC"/>
    <property type="match status" value="1"/>
</dbReference>
<organism evidence="5 6">
    <name type="scientific">Micromonospora robiginosa</name>
    <dbReference type="NCBI Taxonomy" id="2749844"/>
    <lineage>
        <taxon>Bacteria</taxon>
        <taxon>Bacillati</taxon>
        <taxon>Actinomycetota</taxon>
        <taxon>Actinomycetes</taxon>
        <taxon>Micromonosporales</taxon>
        <taxon>Micromonosporaceae</taxon>
        <taxon>Micromonospora</taxon>
    </lineage>
</organism>
<accession>A0A7L6B9B6</accession>
<keyword evidence="2" id="KW-0238">DNA-binding</keyword>
<feature type="domain" description="HTH araC/xylS-type" evidence="4">
    <location>
        <begin position="214"/>
        <end position="316"/>
    </location>
</feature>
<reference evidence="5 6" key="2">
    <citation type="journal article" date="2021" name="Mar. Drugs">
        <title>A New Micromonospora Strain with Antibiotic Activity Isolated from the Microbiome of a Mid-Atlantic Deep-Sea Sponge.</title>
        <authorList>
            <person name="Back C.R."/>
            <person name="Stennett H.L."/>
            <person name="Williams S.E."/>
            <person name="Wang L."/>
            <person name="Ojeda Gomez J."/>
            <person name="Abdulle O.M."/>
            <person name="Duffy T."/>
            <person name="Neal C."/>
            <person name="Mantell J."/>
            <person name="Jepson M.A."/>
            <person name="Hendry K.R."/>
            <person name="Powell D."/>
            <person name="Stach J.E.M."/>
            <person name="Essex-Lopresti A.E."/>
            <person name="Willis C.L."/>
            <person name="Curnow P."/>
            <person name="Race P.R."/>
        </authorList>
    </citation>
    <scope>NUCLEOTIDE SEQUENCE [LARGE SCALE GENOMIC DNA]</scope>
    <source>
        <strain evidence="5 6">28ISP2-46</strain>
    </source>
</reference>
<dbReference type="Gene3D" id="1.10.10.60">
    <property type="entry name" value="Homeodomain-like"/>
    <property type="match status" value="1"/>
</dbReference>
<keyword evidence="1" id="KW-0805">Transcription regulation</keyword>
<dbReference type="KEGG" id="mfeu:H1D33_06075"/>
<dbReference type="GO" id="GO:0043565">
    <property type="term" value="F:sequence-specific DNA binding"/>
    <property type="evidence" value="ECO:0007669"/>
    <property type="project" value="InterPro"/>
</dbReference>
<dbReference type="PANTHER" id="PTHR46796">
    <property type="entry name" value="HTH-TYPE TRANSCRIPTIONAL ACTIVATOR RHAS-RELATED"/>
    <property type="match status" value="1"/>
</dbReference>
<dbReference type="RefSeq" id="WP_181570850.1">
    <property type="nucleotide sequence ID" value="NZ_CP059322.2"/>
</dbReference>
<sequence>MGQVFEATDIDVAEQILRDGYGGNIRLDAGEIPPRLRLDAVAVSPAARLDQITFGFRFHVRAEALGALVICHIGSGRLAYHPADGERTTYGPGDAFVPVQPERGFTADCAEADFRTTVLDPALLHSIAETAPGRRPEPVRFTSHAPLSADAAGTWDAVHAYARETVGLGVTGEPLVAGSVARMLVATALTVFPNNVLSDPTFADRRDAHPRMLRRAVTFIEENADRDITLADIAAEARTTIRAVRLAFRRHLDTTPTAYLRWVRLERADQELRRADPADHLAVAEIARRWGWAGPNQFAAAHRRRFGSPPGEPPRPRTP</sequence>
<evidence type="ECO:0000256" key="3">
    <source>
        <dbReference type="ARBA" id="ARBA00023163"/>
    </source>
</evidence>
<protein>
    <submittedName>
        <fullName evidence="5">Helix-turn-helix domain-containing protein</fullName>
    </submittedName>
</protein>
<dbReference type="InterPro" id="IPR050204">
    <property type="entry name" value="AraC_XylS_family_regulators"/>
</dbReference>
<dbReference type="AlphaFoldDB" id="A0A7L6B9B6"/>
<name>A0A7L6B9B6_9ACTN</name>
<dbReference type="PANTHER" id="PTHR46796:SF12">
    <property type="entry name" value="HTH-TYPE DNA-BINDING TRANSCRIPTIONAL ACTIVATOR EUTR"/>
    <property type="match status" value="1"/>
</dbReference>
<dbReference type="InterPro" id="IPR009057">
    <property type="entry name" value="Homeodomain-like_sf"/>
</dbReference>
<dbReference type="EMBL" id="CP059322">
    <property type="protein sequence ID" value="QLQ38421.1"/>
    <property type="molecule type" value="Genomic_DNA"/>
</dbReference>
<reference evidence="6" key="1">
    <citation type="submission" date="2020-07" db="EMBL/GenBank/DDBJ databases">
        <title>A new Micromonospora strain with potent antibiotic activity isolated from the microbiome of a mid-Atlantic deep-sea sponge.</title>
        <authorList>
            <person name="Back C.R."/>
            <person name="Stennett H.L."/>
            <person name="Williams S.E."/>
            <person name="Wang L."/>
            <person name="Ojeda Gomez J."/>
            <person name="Abdulle O.M."/>
            <person name="Duffy T."/>
            <person name="Hendry K.R."/>
            <person name="Powell D."/>
            <person name="Stach J.E."/>
            <person name="Essex-Lopresti A.E."/>
            <person name="Willis C.L."/>
            <person name="Curnow P."/>
            <person name="Race P.R."/>
        </authorList>
    </citation>
    <scope>NUCLEOTIDE SEQUENCE [LARGE SCALE GENOMIC DNA]</scope>
    <source>
        <strain evidence="6">28ISP2-46</strain>
    </source>
</reference>
<evidence type="ECO:0000313" key="5">
    <source>
        <dbReference type="EMBL" id="QLQ38421.1"/>
    </source>
</evidence>
<dbReference type="PROSITE" id="PS01124">
    <property type="entry name" value="HTH_ARAC_FAMILY_2"/>
    <property type="match status" value="1"/>
</dbReference>
<gene>
    <name evidence="5" type="ORF">H1D33_06075</name>
</gene>
<dbReference type="Proteomes" id="UP000510844">
    <property type="component" value="Chromosome"/>
</dbReference>
<dbReference type="InterPro" id="IPR018060">
    <property type="entry name" value="HTH_AraC"/>
</dbReference>
<keyword evidence="6" id="KW-1185">Reference proteome</keyword>
<dbReference type="SUPFAM" id="SSF46689">
    <property type="entry name" value="Homeodomain-like"/>
    <property type="match status" value="1"/>
</dbReference>
<evidence type="ECO:0000256" key="1">
    <source>
        <dbReference type="ARBA" id="ARBA00023015"/>
    </source>
</evidence>
<dbReference type="GO" id="GO:0003700">
    <property type="term" value="F:DNA-binding transcription factor activity"/>
    <property type="evidence" value="ECO:0007669"/>
    <property type="project" value="InterPro"/>
</dbReference>